<evidence type="ECO:0000256" key="2">
    <source>
        <dbReference type="ARBA" id="ARBA00009034"/>
    </source>
</evidence>
<dbReference type="PROSITE" id="PS00262">
    <property type="entry name" value="INSULIN"/>
    <property type="match status" value="1"/>
</dbReference>
<dbReference type="SUPFAM" id="SSF56994">
    <property type="entry name" value="Insulin-like"/>
    <property type="match status" value="1"/>
</dbReference>
<dbReference type="InterPro" id="IPR036438">
    <property type="entry name" value="Insulin-like_sf"/>
</dbReference>
<evidence type="ECO:0000256" key="5">
    <source>
        <dbReference type="ARBA" id="ARBA00022702"/>
    </source>
</evidence>
<dbReference type="SMART" id="SM00078">
    <property type="entry name" value="IlGF"/>
    <property type="match status" value="1"/>
</dbReference>
<dbReference type="GO" id="GO:0006006">
    <property type="term" value="P:glucose metabolic process"/>
    <property type="evidence" value="ECO:0007669"/>
    <property type="project" value="UniProtKB-KW"/>
</dbReference>
<keyword evidence="11" id="KW-1185">Reference proteome</keyword>
<dbReference type="AlphaFoldDB" id="A0A151MCB0"/>
<dbReference type="CDD" id="cd04367">
    <property type="entry name" value="IlGF_insulin_like"/>
    <property type="match status" value="1"/>
</dbReference>
<evidence type="ECO:0000256" key="8">
    <source>
        <dbReference type="RuleBase" id="RU000406"/>
    </source>
</evidence>
<comment type="caution">
    <text evidence="10">The sequence shown here is derived from an EMBL/GenBank/DDBJ whole genome shotgun (WGS) entry which is preliminary data.</text>
</comment>
<protein>
    <submittedName>
        <fullName evidence="10">Insulin</fullName>
    </submittedName>
</protein>
<keyword evidence="7" id="KW-0119">Carbohydrate metabolism</keyword>
<evidence type="ECO:0000256" key="1">
    <source>
        <dbReference type="ARBA" id="ARBA00002985"/>
    </source>
</evidence>
<dbReference type="PANTHER" id="PTHR11454:SF9">
    <property type="entry name" value="INSULIN"/>
    <property type="match status" value="1"/>
</dbReference>
<dbReference type="EMBL" id="AKHW03006283">
    <property type="protein sequence ID" value="KYO22155.1"/>
    <property type="molecule type" value="Genomic_DNA"/>
</dbReference>
<name>A0A151MCB0_ALLMI</name>
<accession>A0A151MCB0</accession>
<dbReference type="STRING" id="8496.A0A151MCB0"/>
<evidence type="ECO:0000256" key="6">
    <source>
        <dbReference type="ARBA" id="ARBA00023157"/>
    </source>
</evidence>
<keyword evidence="6" id="KW-1015">Disulfide bond</keyword>
<sequence length="147" mass="16709">MLGNQCKETSTMNMKLSNDSEKTLNKNSNKRATSRMPQGNLVVMWKLQGNTLVSLSNLHFSHFHSLRPHLSSHHGSLDPLTASPGLPCSLQPQCRRDLEQPLVNGPLRNEVEELAFQQQEYEKVKRGIVEQCCHNTCSLYQLENYCN</sequence>
<evidence type="ECO:0000313" key="10">
    <source>
        <dbReference type="EMBL" id="KYO22155.1"/>
    </source>
</evidence>
<comment type="similarity">
    <text evidence="2 8">Belongs to the insulin family.</text>
</comment>
<evidence type="ECO:0000256" key="3">
    <source>
        <dbReference type="ARBA" id="ARBA00011207"/>
    </source>
</evidence>
<reference evidence="10 11" key="1">
    <citation type="journal article" date="2012" name="Genome Biol.">
        <title>Sequencing three crocodilian genomes to illuminate the evolution of archosaurs and amniotes.</title>
        <authorList>
            <person name="St John J.A."/>
            <person name="Braun E.L."/>
            <person name="Isberg S.R."/>
            <person name="Miles L.G."/>
            <person name="Chong A.Y."/>
            <person name="Gongora J."/>
            <person name="Dalzell P."/>
            <person name="Moran C."/>
            <person name="Bed'hom B."/>
            <person name="Abzhanov A."/>
            <person name="Burgess S.C."/>
            <person name="Cooksey A.M."/>
            <person name="Castoe T.A."/>
            <person name="Crawford N.G."/>
            <person name="Densmore L.D."/>
            <person name="Drew J.C."/>
            <person name="Edwards S.V."/>
            <person name="Faircloth B.C."/>
            <person name="Fujita M.K."/>
            <person name="Greenwold M.J."/>
            <person name="Hoffmann F.G."/>
            <person name="Howard J.M."/>
            <person name="Iguchi T."/>
            <person name="Janes D.E."/>
            <person name="Khan S.Y."/>
            <person name="Kohno S."/>
            <person name="de Koning A.J."/>
            <person name="Lance S.L."/>
            <person name="McCarthy F.M."/>
            <person name="McCormack J.E."/>
            <person name="Merchant M.E."/>
            <person name="Peterson D.G."/>
            <person name="Pollock D.D."/>
            <person name="Pourmand N."/>
            <person name="Raney B.J."/>
            <person name="Roessler K.A."/>
            <person name="Sanford J.R."/>
            <person name="Sawyer R.H."/>
            <person name="Schmidt C.J."/>
            <person name="Triplett E.W."/>
            <person name="Tuberville T.D."/>
            <person name="Venegas-Anaya M."/>
            <person name="Howard J.T."/>
            <person name="Jarvis E.D."/>
            <person name="Guillette L.J.Jr."/>
            <person name="Glenn T.C."/>
            <person name="Green R.E."/>
            <person name="Ray D.A."/>
        </authorList>
    </citation>
    <scope>NUCLEOTIDE SEQUENCE [LARGE SCALE GENOMIC DNA]</scope>
    <source>
        <strain evidence="10">KSC_2009_1</strain>
    </source>
</reference>
<keyword evidence="8" id="KW-0964">Secreted</keyword>
<dbReference type="GO" id="GO:0005615">
    <property type="term" value="C:extracellular space"/>
    <property type="evidence" value="ECO:0007669"/>
    <property type="project" value="TreeGrafter"/>
</dbReference>
<organism evidence="10 11">
    <name type="scientific">Alligator mississippiensis</name>
    <name type="common">American alligator</name>
    <dbReference type="NCBI Taxonomy" id="8496"/>
    <lineage>
        <taxon>Eukaryota</taxon>
        <taxon>Metazoa</taxon>
        <taxon>Chordata</taxon>
        <taxon>Craniata</taxon>
        <taxon>Vertebrata</taxon>
        <taxon>Euteleostomi</taxon>
        <taxon>Archelosauria</taxon>
        <taxon>Archosauria</taxon>
        <taxon>Crocodylia</taxon>
        <taxon>Alligatoridae</taxon>
        <taxon>Alligatorinae</taxon>
        <taxon>Alligator</taxon>
    </lineage>
</organism>
<feature type="domain" description="Insulin-like" evidence="9">
    <location>
        <begin position="45"/>
        <end position="146"/>
    </location>
</feature>
<dbReference type="InterPro" id="IPR016179">
    <property type="entry name" value="Insulin-like"/>
</dbReference>
<evidence type="ECO:0000259" key="9">
    <source>
        <dbReference type="SMART" id="SM00078"/>
    </source>
</evidence>
<dbReference type="Proteomes" id="UP000050525">
    <property type="component" value="Unassembled WGS sequence"/>
</dbReference>
<gene>
    <name evidence="10" type="primary">INS</name>
    <name evidence="10" type="ORF">Y1Q_0000751</name>
</gene>
<keyword evidence="5" id="KW-0372">Hormone</keyword>
<evidence type="ECO:0000313" key="11">
    <source>
        <dbReference type="Proteomes" id="UP000050525"/>
    </source>
</evidence>
<dbReference type="Pfam" id="PF00049">
    <property type="entry name" value="Insulin"/>
    <property type="match status" value="1"/>
</dbReference>
<comment type="function">
    <text evidence="1">Insulin decreases blood glucose concentration. It increases cell permeability to monosaccharides, amino acids and fatty acids. It accelerates glycolysis, the pentose phosphate cycle, and glycogen synthesis in liver.</text>
</comment>
<dbReference type="InterPro" id="IPR022353">
    <property type="entry name" value="Insulin_CS"/>
</dbReference>
<dbReference type="InterPro" id="IPR004825">
    <property type="entry name" value="Insulin"/>
</dbReference>
<dbReference type="eggNOG" id="ENOG502S5P5">
    <property type="taxonomic scope" value="Eukaryota"/>
</dbReference>
<comment type="subunit">
    <text evidence="3">Heterodimer of a B chain and an A chain linked by two disulfide bonds.</text>
</comment>
<dbReference type="GO" id="GO:0005179">
    <property type="term" value="F:hormone activity"/>
    <property type="evidence" value="ECO:0007669"/>
    <property type="project" value="UniProtKB-KW"/>
</dbReference>
<evidence type="ECO:0000256" key="4">
    <source>
        <dbReference type="ARBA" id="ARBA00022526"/>
    </source>
</evidence>
<proteinExistence type="inferred from homology"/>
<dbReference type="Gene3D" id="1.10.100.10">
    <property type="entry name" value="Insulin-like"/>
    <property type="match status" value="1"/>
</dbReference>
<dbReference type="PANTHER" id="PTHR11454">
    <property type="entry name" value="INSULIN/INSULIN GROWTH FACTOR"/>
    <property type="match status" value="1"/>
</dbReference>
<comment type="subcellular location">
    <subcellularLocation>
        <location evidence="8">Secreted</location>
    </subcellularLocation>
</comment>
<keyword evidence="4" id="KW-0313">Glucose metabolism</keyword>
<evidence type="ECO:0000256" key="7">
    <source>
        <dbReference type="ARBA" id="ARBA00023277"/>
    </source>
</evidence>